<accession>A0A937CW56</accession>
<evidence type="ECO:0000259" key="6">
    <source>
        <dbReference type="PROSITE" id="PS50110"/>
    </source>
</evidence>
<dbReference type="InterPro" id="IPR003594">
    <property type="entry name" value="HATPase_dom"/>
</dbReference>
<evidence type="ECO:0000313" key="8">
    <source>
        <dbReference type="Proteomes" id="UP000599109"/>
    </source>
</evidence>
<dbReference type="EMBL" id="JAEQNE010000011">
    <property type="protein sequence ID" value="MBL0394966.1"/>
    <property type="molecule type" value="Genomic_DNA"/>
</dbReference>
<dbReference type="RefSeq" id="WP_201677640.1">
    <property type="nucleotide sequence ID" value="NZ_JAEQNE010000011.1"/>
</dbReference>
<evidence type="ECO:0000313" key="7">
    <source>
        <dbReference type="EMBL" id="MBL0394966.1"/>
    </source>
</evidence>
<evidence type="ECO:0000256" key="1">
    <source>
        <dbReference type="ARBA" id="ARBA00000085"/>
    </source>
</evidence>
<evidence type="ECO:0000256" key="4">
    <source>
        <dbReference type="PROSITE-ProRule" id="PRU00169"/>
    </source>
</evidence>
<dbReference type="AlphaFoldDB" id="A0A937CW56"/>
<dbReference type="Pfam" id="PF02518">
    <property type="entry name" value="HATPase_c"/>
    <property type="match status" value="1"/>
</dbReference>
<dbReference type="InterPro" id="IPR001789">
    <property type="entry name" value="Sig_transdc_resp-reg_receiver"/>
</dbReference>
<dbReference type="SUPFAM" id="SSF55874">
    <property type="entry name" value="ATPase domain of HSP90 chaperone/DNA topoisomerase II/histidine kinase"/>
    <property type="match status" value="1"/>
</dbReference>
<keyword evidence="8" id="KW-1185">Reference proteome</keyword>
<dbReference type="Proteomes" id="UP000599109">
    <property type="component" value="Unassembled WGS sequence"/>
</dbReference>
<evidence type="ECO:0000256" key="3">
    <source>
        <dbReference type="ARBA" id="ARBA00022553"/>
    </source>
</evidence>
<dbReference type="InterPro" id="IPR004358">
    <property type="entry name" value="Sig_transdc_His_kin-like_C"/>
</dbReference>
<dbReference type="InterPro" id="IPR036097">
    <property type="entry name" value="HisK_dim/P_sf"/>
</dbReference>
<dbReference type="Gene3D" id="3.40.50.2300">
    <property type="match status" value="1"/>
</dbReference>
<dbReference type="PRINTS" id="PR00344">
    <property type="entry name" value="BCTRLSENSOR"/>
</dbReference>
<dbReference type="SMART" id="SM00388">
    <property type="entry name" value="HisKA"/>
    <property type="match status" value="1"/>
</dbReference>
<keyword evidence="3 4" id="KW-0597">Phosphoprotein</keyword>
<dbReference type="Gene3D" id="1.10.287.130">
    <property type="match status" value="1"/>
</dbReference>
<feature type="domain" description="Response regulatory" evidence="6">
    <location>
        <begin position="429"/>
        <end position="544"/>
    </location>
</feature>
<dbReference type="Gene3D" id="3.30.565.10">
    <property type="entry name" value="Histidine kinase-like ATPase, C-terminal domain"/>
    <property type="match status" value="1"/>
</dbReference>
<comment type="caution">
    <text evidence="7">The sequence shown here is derived from an EMBL/GenBank/DDBJ whole genome shotgun (WGS) entry which is preliminary data.</text>
</comment>
<dbReference type="CDD" id="cd00082">
    <property type="entry name" value="HisKA"/>
    <property type="match status" value="1"/>
</dbReference>
<gene>
    <name evidence="7" type="ORF">JJ685_27785</name>
</gene>
<dbReference type="InterPro" id="IPR011006">
    <property type="entry name" value="CheY-like_superfamily"/>
</dbReference>
<dbReference type="PROSITE" id="PS50110">
    <property type="entry name" value="RESPONSE_REGULATORY"/>
    <property type="match status" value="1"/>
</dbReference>
<dbReference type="EC" id="2.7.13.3" evidence="2"/>
<evidence type="ECO:0000256" key="2">
    <source>
        <dbReference type="ARBA" id="ARBA00012438"/>
    </source>
</evidence>
<dbReference type="InterPro" id="IPR003661">
    <property type="entry name" value="HisK_dim/P_dom"/>
</dbReference>
<feature type="domain" description="Histidine kinase" evidence="5">
    <location>
        <begin position="185"/>
        <end position="404"/>
    </location>
</feature>
<feature type="modified residue" description="4-aspartylphosphate" evidence="4">
    <location>
        <position position="478"/>
    </location>
</feature>
<dbReference type="InterPro" id="IPR005467">
    <property type="entry name" value="His_kinase_dom"/>
</dbReference>
<dbReference type="SUPFAM" id="SSF52172">
    <property type="entry name" value="CheY-like"/>
    <property type="match status" value="1"/>
</dbReference>
<dbReference type="Pfam" id="PF00512">
    <property type="entry name" value="HisKA"/>
    <property type="match status" value="1"/>
</dbReference>
<reference evidence="7 8" key="1">
    <citation type="journal article" date="2017" name="Int. J. Syst. Evol. Microbiol.">
        <title>Ramlibacter monticola sp. nov., isolated from forest soil.</title>
        <authorList>
            <person name="Chaudhary D.K."/>
            <person name="Kim J."/>
        </authorList>
    </citation>
    <scope>NUCLEOTIDE SEQUENCE [LARGE SCALE GENOMIC DNA]</scope>
    <source>
        <strain evidence="7 8">KACC 19175</strain>
    </source>
</reference>
<dbReference type="SMART" id="SM00387">
    <property type="entry name" value="HATPase_c"/>
    <property type="match status" value="1"/>
</dbReference>
<dbReference type="PROSITE" id="PS50109">
    <property type="entry name" value="HIS_KIN"/>
    <property type="match status" value="1"/>
</dbReference>
<dbReference type="SUPFAM" id="SSF47384">
    <property type="entry name" value="Homodimeric domain of signal transducing histidine kinase"/>
    <property type="match status" value="1"/>
</dbReference>
<evidence type="ECO:0000259" key="5">
    <source>
        <dbReference type="PROSITE" id="PS50109"/>
    </source>
</evidence>
<proteinExistence type="predicted"/>
<sequence length="547" mass="58874">MTTGSRPLRDLLHPLADPAQRDEAARVLAGVLGAQRLLLYVKDPALAVLLPAPGMPKTVAGGPQWRAFLRRCQAEARPVGKVDLPADAQLDAQAIAADGAALILVGALPARQALDELEDAFPLLAALLNAQQMLQVERAEAAAARDAAAQAQELAHALDASRSASAELNLQLRYEHERKDEFLAMLAHELRNPLWPLANSIELLRRGPSAQDMLVARQLDVMARQLQQLTRLVDDLLDVSRVSRGQIELRRERLALQEILDDAIESVRPLMEKRSHRLVRLTEPTAAQVHGDRVRLTQAFVNLLGNAAKYTGEGGRIAVSVVLDQHRVSVVLQDSGIGIPQDMLSRVFDMFTQVPCAGAHSQGGLGIGLTLVRRLVELHGGRVSAYSRGASLGSIFTVSLPLLTAACVAPAPGSAAAMQMQPAALEAVRVLVVDDNRDGAETLAALVEVMGAQTRIAHEGEEALRLAESFDPKLILLDIGLPGMDGYETARRLRQLPALRARLVALTGFGSQADRERALEAGFDEHLVKPLAPEIMLGLLAPMHAPS</sequence>
<dbReference type="PANTHER" id="PTHR43547">
    <property type="entry name" value="TWO-COMPONENT HISTIDINE KINASE"/>
    <property type="match status" value="1"/>
</dbReference>
<dbReference type="InterPro" id="IPR036890">
    <property type="entry name" value="HATPase_C_sf"/>
</dbReference>
<dbReference type="CDD" id="cd17580">
    <property type="entry name" value="REC_2_DhkD-like"/>
    <property type="match status" value="1"/>
</dbReference>
<name>A0A937CW56_9BURK</name>
<dbReference type="PANTHER" id="PTHR43547:SF2">
    <property type="entry name" value="HYBRID SIGNAL TRANSDUCTION HISTIDINE KINASE C"/>
    <property type="match status" value="1"/>
</dbReference>
<dbReference type="Pfam" id="PF00072">
    <property type="entry name" value="Response_reg"/>
    <property type="match status" value="1"/>
</dbReference>
<dbReference type="SMART" id="SM00448">
    <property type="entry name" value="REC"/>
    <property type="match status" value="1"/>
</dbReference>
<organism evidence="7 8">
    <name type="scientific">Ramlibacter monticola</name>
    <dbReference type="NCBI Taxonomy" id="1926872"/>
    <lineage>
        <taxon>Bacteria</taxon>
        <taxon>Pseudomonadati</taxon>
        <taxon>Pseudomonadota</taxon>
        <taxon>Betaproteobacteria</taxon>
        <taxon>Burkholderiales</taxon>
        <taxon>Comamonadaceae</taxon>
        <taxon>Ramlibacter</taxon>
    </lineage>
</organism>
<comment type="catalytic activity">
    <reaction evidence="1">
        <text>ATP + protein L-histidine = ADP + protein N-phospho-L-histidine.</text>
        <dbReference type="EC" id="2.7.13.3"/>
    </reaction>
</comment>
<dbReference type="GO" id="GO:0000155">
    <property type="term" value="F:phosphorelay sensor kinase activity"/>
    <property type="evidence" value="ECO:0007669"/>
    <property type="project" value="InterPro"/>
</dbReference>
<protein>
    <recommendedName>
        <fullName evidence="2">histidine kinase</fullName>
        <ecNumber evidence="2">2.7.13.3</ecNumber>
    </recommendedName>
</protein>